<evidence type="ECO:0000313" key="1">
    <source>
        <dbReference type="EMBL" id="CAI9921321.1"/>
    </source>
</evidence>
<keyword evidence="3" id="KW-1185">Reference proteome</keyword>
<evidence type="ECO:0000313" key="2">
    <source>
        <dbReference type="EMBL" id="CAL6085745.1"/>
    </source>
</evidence>
<accession>A0AA86NLJ5</accession>
<dbReference type="Proteomes" id="UP001642409">
    <property type="component" value="Unassembled WGS sequence"/>
</dbReference>
<sequence length="496" mass="56959">MPFSINGNSTCLTITQVVQDPEELIGNANSFEYVYIYGDLSLNEPFTNNELLVKGHVLHFSSCLIDLNALDGQWNYIQLRDCILIGQLSENVTISCLDVKYCTISQQQINQATISKLITCVEEQQSFDFLQQIECDQKILQIFSKSDINVNNWADKLKQAQFDNCTFKGTVQKDVLNIQEVIFMEVIQDDIKKFENVISERIKIFLTRNIEGGIELFDLQFNPNSFLSAEICNFVVDLSYSTSKWGFISFTNCQFICNQFNGQCIDIDKLNIIIDNNTVFPVDLSALVKAGVIIDSLTVRRKQIDIKQVNLIIPSKLQLYYCDVNLNDFEGVYNDLVFSNCKFTNINQNQIQAENVSFIQCEVVPQCFTANSVNVFKCSIFDVPRAQSLQLSHSTLNLLQNVQVSHLQINNCVFKQFSLLRFNDLISVQTTNAAHQKLFSQFLGVKKQSNKNQIKTNKRKCHEMKRKDKQTDFNEKLIQSLFKINEIIELIQKERD</sequence>
<evidence type="ECO:0000313" key="3">
    <source>
        <dbReference type="Proteomes" id="UP001642409"/>
    </source>
</evidence>
<dbReference type="EMBL" id="CAXDID020000388">
    <property type="protein sequence ID" value="CAL6085745.1"/>
    <property type="molecule type" value="Genomic_DNA"/>
</dbReference>
<comment type="caution">
    <text evidence="1">The sequence shown here is derived from an EMBL/GenBank/DDBJ whole genome shotgun (WGS) entry which is preliminary data.</text>
</comment>
<name>A0AA86NLJ5_9EUKA</name>
<protein>
    <submittedName>
        <fullName evidence="2">Hypothetical_protein</fullName>
    </submittedName>
</protein>
<organism evidence="1">
    <name type="scientific">Hexamita inflata</name>
    <dbReference type="NCBI Taxonomy" id="28002"/>
    <lineage>
        <taxon>Eukaryota</taxon>
        <taxon>Metamonada</taxon>
        <taxon>Diplomonadida</taxon>
        <taxon>Hexamitidae</taxon>
        <taxon>Hexamitinae</taxon>
        <taxon>Hexamita</taxon>
    </lineage>
</organism>
<dbReference type="EMBL" id="CATOUU010000220">
    <property type="protein sequence ID" value="CAI9921321.1"/>
    <property type="molecule type" value="Genomic_DNA"/>
</dbReference>
<reference evidence="1" key="1">
    <citation type="submission" date="2023-06" db="EMBL/GenBank/DDBJ databases">
        <authorList>
            <person name="Kurt Z."/>
        </authorList>
    </citation>
    <scope>NUCLEOTIDE SEQUENCE</scope>
</reference>
<gene>
    <name evidence="2" type="ORF">HINF_LOCUS62826</name>
    <name evidence="1" type="ORF">HINF_LOCUS8966</name>
</gene>
<proteinExistence type="predicted"/>
<reference evidence="2 3" key="2">
    <citation type="submission" date="2024-07" db="EMBL/GenBank/DDBJ databases">
        <authorList>
            <person name="Akdeniz Z."/>
        </authorList>
    </citation>
    <scope>NUCLEOTIDE SEQUENCE [LARGE SCALE GENOMIC DNA]</scope>
</reference>
<dbReference type="AlphaFoldDB" id="A0AA86NLJ5"/>